<evidence type="ECO:0000313" key="1">
    <source>
        <dbReference type="EMBL" id="CAD8761805.1"/>
    </source>
</evidence>
<gene>
    <name evidence="1" type="ORF">PDEL1432_LOCUS1845</name>
</gene>
<dbReference type="AlphaFoldDB" id="A0A7S0UGD3"/>
<accession>A0A7S0UGD3</accession>
<name>A0A7S0UGD3_9STRA</name>
<sequence>MRSTILHRSSGLIAGVARTQRPATARRGMAGGPIPARYKVSKNKFVEEWNGRREITEKIWECDQKMAAQLFLYVVVVPFGFYSLTRGEFQSKGDRRYKDCV</sequence>
<dbReference type="EMBL" id="HBFL01002584">
    <property type="protein sequence ID" value="CAD8761805.1"/>
    <property type="molecule type" value="Transcribed_RNA"/>
</dbReference>
<protein>
    <submittedName>
        <fullName evidence="1">Uncharacterized protein</fullName>
    </submittedName>
</protein>
<organism evidence="1">
    <name type="scientific">Pseudo-nitzschia delicatissima</name>
    <dbReference type="NCBI Taxonomy" id="44447"/>
    <lineage>
        <taxon>Eukaryota</taxon>
        <taxon>Sar</taxon>
        <taxon>Stramenopiles</taxon>
        <taxon>Ochrophyta</taxon>
        <taxon>Bacillariophyta</taxon>
        <taxon>Bacillariophyceae</taxon>
        <taxon>Bacillariophycidae</taxon>
        <taxon>Bacillariales</taxon>
        <taxon>Bacillariaceae</taxon>
        <taxon>Pseudo-nitzschia</taxon>
    </lineage>
</organism>
<reference evidence="1" key="1">
    <citation type="submission" date="2021-01" db="EMBL/GenBank/DDBJ databases">
        <authorList>
            <person name="Corre E."/>
            <person name="Pelletier E."/>
            <person name="Niang G."/>
            <person name="Scheremetjew M."/>
            <person name="Finn R."/>
            <person name="Kale V."/>
            <person name="Holt S."/>
            <person name="Cochrane G."/>
            <person name="Meng A."/>
            <person name="Brown T."/>
            <person name="Cohen L."/>
        </authorList>
    </citation>
    <scope>NUCLEOTIDE SEQUENCE</scope>
    <source>
        <strain evidence="1">UNC1205</strain>
    </source>
</reference>
<proteinExistence type="predicted"/>